<evidence type="ECO:0000259" key="2">
    <source>
        <dbReference type="Pfam" id="PF00535"/>
    </source>
</evidence>
<evidence type="ECO:0000313" key="4">
    <source>
        <dbReference type="Proteomes" id="UP000198744"/>
    </source>
</evidence>
<evidence type="ECO:0000256" key="1">
    <source>
        <dbReference type="ARBA" id="ARBA00038494"/>
    </source>
</evidence>
<dbReference type="Proteomes" id="UP000198744">
    <property type="component" value="Unassembled WGS sequence"/>
</dbReference>
<dbReference type="CDD" id="cd02511">
    <property type="entry name" value="Beta4Glucosyltransferase"/>
    <property type="match status" value="1"/>
</dbReference>
<organism evidence="3 4">
    <name type="scientific">Syntrophus gentianae</name>
    <dbReference type="NCBI Taxonomy" id="43775"/>
    <lineage>
        <taxon>Bacteria</taxon>
        <taxon>Pseudomonadati</taxon>
        <taxon>Thermodesulfobacteriota</taxon>
        <taxon>Syntrophia</taxon>
        <taxon>Syntrophales</taxon>
        <taxon>Syntrophaceae</taxon>
        <taxon>Syntrophus</taxon>
    </lineage>
</organism>
<dbReference type="PANTHER" id="PTHR43630:SF2">
    <property type="entry name" value="GLYCOSYLTRANSFERASE"/>
    <property type="match status" value="1"/>
</dbReference>
<dbReference type="SUPFAM" id="SSF53448">
    <property type="entry name" value="Nucleotide-diphospho-sugar transferases"/>
    <property type="match status" value="1"/>
</dbReference>
<reference evidence="3 4" key="1">
    <citation type="submission" date="2016-10" db="EMBL/GenBank/DDBJ databases">
        <authorList>
            <person name="de Groot N.N."/>
        </authorList>
    </citation>
    <scope>NUCLEOTIDE SEQUENCE [LARGE SCALE GENOMIC DNA]</scope>
    <source>
        <strain evidence="3 4">DSM 8423</strain>
    </source>
</reference>
<keyword evidence="3" id="KW-0808">Transferase</keyword>
<sequence>MLSAVIITKNEENNIARCIESIRGIAAEIVVVDSGSSDRTVEIARSLGAKVTHQDWLGFAAQKNFAAGLAVMDYVLMLDADEEVSETLRNSITEALLAKRFDGWELNRKTYYLGDFLDHVWHPEWRLRLYRKGKGLFHGEIHEKVVCEGKIGRLRGDLHHYSYKGLKDQMLRLVRYAEQSAVLMHREGKRFRFVNLFFNPCWAFVKVLLRGGIRDGYRSFLAARFEGIYTFLKYAFLLEEELKKKQGKNLWQ</sequence>
<protein>
    <submittedName>
        <fullName evidence="3">Glycosyltransferase involved in cell wall bisynthesis</fullName>
    </submittedName>
</protein>
<proteinExistence type="inferred from homology"/>
<gene>
    <name evidence="3" type="ORF">SAMN04489760_101108</name>
</gene>
<dbReference type="Gene3D" id="3.90.550.10">
    <property type="entry name" value="Spore Coat Polysaccharide Biosynthesis Protein SpsA, Chain A"/>
    <property type="match status" value="1"/>
</dbReference>
<accession>A0A1H7UCF5</accession>
<dbReference type="InterPro" id="IPR029044">
    <property type="entry name" value="Nucleotide-diphossugar_trans"/>
</dbReference>
<dbReference type="STRING" id="43775.SAMN04489760_101108"/>
<keyword evidence="4" id="KW-1185">Reference proteome</keyword>
<dbReference type="RefSeq" id="WP_093881933.1">
    <property type="nucleotide sequence ID" value="NZ_FOBS01000001.1"/>
</dbReference>
<dbReference type="OrthoDB" id="9815923at2"/>
<evidence type="ECO:0000313" key="3">
    <source>
        <dbReference type="EMBL" id="SEL94722.1"/>
    </source>
</evidence>
<dbReference type="EMBL" id="FOBS01000001">
    <property type="protein sequence ID" value="SEL94722.1"/>
    <property type="molecule type" value="Genomic_DNA"/>
</dbReference>
<comment type="similarity">
    <text evidence="1">Belongs to the glycosyltransferase 2 family. WaaE/KdtX subfamily.</text>
</comment>
<dbReference type="PANTHER" id="PTHR43630">
    <property type="entry name" value="POLY-BETA-1,6-N-ACETYL-D-GLUCOSAMINE SYNTHASE"/>
    <property type="match status" value="1"/>
</dbReference>
<name>A0A1H7UCF5_9BACT</name>
<dbReference type="Pfam" id="PF00535">
    <property type="entry name" value="Glycos_transf_2"/>
    <property type="match status" value="1"/>
</dbReference>
<feature type="domain" description="Glycosyltransferase 2-like" evidence="2">
    <location>
        <begin position="3"/>
        <end position="119"/>
    </location>
</feature>
<dbReference type="AlphaFoldDB" id="A0A1H7UCF5"/>
<dbReference type="InterPro" id="IPR001173">
    <property type="entry name" value="Glyco_trans_2-like"/>
</dbReference>
<dbReference type="GO" id="GO:0016740">
    <property type="term" value="F:transferase activity"/>
    <property type="evidence" value="ECO:0007669"/>
    <property type="project" value="UniProtKB-KW"/>
</dbReference>